<feature type="region of interest" description="Disordered" evidence="12">
    <location>
        <begin position="519"/>
        <end position="538"/>
    </location>
</feature>
<feature type="transmembrane region" description="Helical" evidence="13">
    <location>
        <begin position="188"/>
        <end position="206"/>
    </location>
</feature>
<comment type="function">
    <text evidence="1">May function as sodium-coupled metabolite transporter across the chloroplast envelope.</text>
</comment>
<dbReference type="Gene3D" id="3.40.50.12370">
    <property type="match status" value="1"/>
</dbReference>
<dbReference type="Pfam" id="PF23256">
    <property type="entry name" value="CHX17_2nd"/>
    <property type="match status" value="1"/>
</dbReference>
<dbReference type="Proteomes" id="UP001151287">
    <property type="component" value="Unassembled WGS sequence"/>
</dbReference>
<evidence type="ECO:0000259" key="15">
    <source>
        <dbReference type="Pfam" id="PF23256"/>
    </source>
</evidence>
<keyword evidence="8 13" id="KW-1133">Transmembrane helix</keyword>
<dbReference type="GO" id="GO:0006813">
    <property type="term" value="P:potassium ion transport"/>
    <property type="evidence" value="ECO:0007669"/>
    <property type="project" value="UniProtKB-KW"/>
</dbReference>
<dbReference type="PANTHER" id="PTHR32468">
    <property type="entry name" value="CATION/H + ANTIPORTER"/>
    <property type="match status" value="1"/>
</dbReference>
<keyword evidence="7" id="KW-0630">Potassium</keyword>
<accession>A0A9Q0CG38</accession>
<dbReference type="InterPro" id="IPR006153">
    <property type="entry name" value="Cation/H_exchanger_TM"/>
</dbReference>
<keyword evidence="18" id="KW-1185">Reference proteome</keyword>
<evidence type="ECO:0000256" key="10">
    <source>
        <dbReference type="ARBA" id="ARBA00023136"/>
    </source>
</evidence>
<evidence type="ECO:0000313" key="18">
    <source>
        <dbReference type="Proteomes" id="UP001151287"/>
    </source>
</evidence>
<feature type="domain" description="Cation/H+ exchanger transmembrane" evidence="14">
    <location>
        <begin position="66"/>
        <end position="444"/>
    </location>
</feature>
<evidence type="ECO:0000256" key="1">
    <source>
        <dbReference type="ARBA" id="ARBA00003198"/>
    </source>
</evidence>
<feature type="transmembrane region" description="Helical" evidence="13">
    <location>
        <begin position="425"/>
        <end position="447"/>
    </location>
</feature>
<organism evidence="17 18">
    <name type="scientific">Rhynchospora breviuscula</name>
    <dbReference type="NCBI Taxonomy" id="2022672"/>
    <lineage>
        <taxon>Eukaryota</taxon>
        <taxon>Viridiplantae</taxon>
        <taxon>Streptophyta</taxon>
        <taxon>Embryophyta</taxon>
        <taxon>Tracheophyta</taxon>
        <taxon>Spermatophyta</taxon>
        <taxon>Magnoliopsida</taxon>
        <taxon>Liliopsida</taxon>
        <taxon>Poales</taxon>
        <taxon>Cyperaceae</taxon>
        <taxon>Cyperoideae</taxon>
        <taxon>Rhynchosporeae</taxon>
        <taxon>Rhynchospora</taxon>
    </lineage>
</organism>
<evidence type="ECO:0000259" key="14">
    <source>
        <dbReference type="Pfam" id="PF00999"/>
    </source>
</evidence>
<dbReference type="EMBL" id="JAMQYH010000003">
    <property type="protein sequence ID" value="KAJ1693278.1"/>
    <property type="molecule type" value="Genomic_DNA"/>
</dbReference>
<feature type="transmembrane region" description="Helical" evidence="13">
    <location>
        <begin position="283"/>
        <end position="312"/>
    </location>
</feature>
<name>A0A9Q0CG38_9POAL</name>
<feature type="transmembrane region" description="Helical" evidence="13">
    <location>
        <begin position="243"/>
        <end position="262"/>
    </location>
</feature>
<dbReference type="Gene3D" id="1.20.1530.20">
    <property type="match status" value="1"/>
</dbReference>
<evidence type="ECO:0000256" key="12">
    <source>
        <dbReference type="SAM" id="MobiDB-lite"/>
    </source>
</evidence>
<dbReference type="AlphaFoldDB" id="A0A9Q0CG38"/>
<dbReference type="OrthoDB" id="1889525at2759"/>
<dbReference type="InterPro" id="IPR038770">
    <property type="entry name" value="Na+/solute_symporter_sf"/>
</dbReference>
<evidence type="ECO:0008006" key="19">
    <source>
        <dbReference type="Google" id="ProtNLM"/>
    </source>
</evidence>
<comment type="similarity">
    <text evidence="11">Belongs to the monovalent cation:proton antiporter 2 (CPA2) transporter (TC 2.A.37) family. CHX (TC 2.A.37.4) subfamily.</text>
</comment>
<dbReference type="GO" id="GO:1902600">
    <property type="term" value="P:proton transmembrane transport"/>
    <property type="evidence" value="ECO:0007669"/>
    <property type="project" value="InterPro"/>
</dbReference>
<evidence type="ECO:0000256" key="11">
    <source>
        <dbReference type="ARBA" id="ARBA00038341"/>
    </source>
</evidence>
<gene>
    <name evidence="17" type="ORF">LUZ63_009976</name>
</gene>
<evidence type="ECO:0000256" key="8">
    <source>
        <dbReference type="ARBA" id="ARBA00022989"/>
    </source>
</evidence>
<reference evidence="17" key="1">
    <citation type="journal article" date="2022" name="Cell">
        <title>Repeat-based holocentromeres influence genome architecture and karyotype evolution.</title>
        <authorList>
            <person name="Hofstatter P.G."/>
            <person name="Thangavel G."/>
            <person name="Lux T."/>
            <person name="Neumann P."/>
            <person name="Vondrak T."/>
            <person name="Novak P."/>
            <person name="Zhang M."/>
            <person name="Costa L."/>
            <person name="Castellani M."/>
            <person name="Scott A."/>
            <person name="Toegelov H."/>
            <person name="Fuchs J."/>
            <person name="Mata-Sucre Y."/>
            <person name="Dias Y."/>
            <person name="Vanzela A.L.L."/>
            <person name="Huettel B."/>
            <person name="Almeida C.C.S."/>
            <person name="Simkova H."/>
            <person name="Souza G."/>
            <person name="Pedrosa-Harand A."/>
            <person name="Macas J."/>
            <person name="Mayer K.F.X."/>
            <person name="Houben A."/>
            <person name="Marques A."/>
        </authorList>
    </citation>
    <scope>NUCLEOTIDE SEQUENCE</scope>
    <source>
        <strain evidence="17">RhyBre1mFocal</strain>
    </source>
</reference>
<evidence type="ECO:0000256" key="3">
    <source>
        <dbReference type="ARBA" id="ARBA00004141"/>
    </source>
</evidence>
<dbReference type="Pfam" id="PF23259">
    <property type="entry name" value="CHX17_C"/>
    <property type="match status" value="1"/>
</dbReference>
<dbReference type="PANTHER" id="PTHR32468:SF102">
    <property type="entry name" value="OS08G0117800 PROTEIN"/>
    <property type="match status" value="1"/>
</dbReference>
<keyword evidence="4" id="KW-0813">Transport</keyword>
<dbReference type="Pfam" id="PF00999">
    <property type="entry name" value="Na_H_Exchanger"/>
    <property type="match status" value="1"/>
</dbReference>
<comment type="subcellular location">
    <subcellularLocation>
        <location evidence="3">Membrane</location>
        <topology evidence="3">Multi-pass membrane protein</topology>
    </subcellularLocation>
    <subcellularLocation>
        <location evidence="2">Plastid</location>
        <location evidence="2">Chloroplast envelope</location>
    </subcellularLocation>
</comment>
<sequence>MTSTDNAITPEDLYHNDTAVQLSREMFFCHRADRTISAGIFLGDLPLDYSFPLFLYQITVIFVSTRLVHAVLRNFGVPIVISQLIAGVLLGPTFIGRSESFEQHFFKPAGWEQLNTLAYLSFVLFVFIIGVKTDIGLIFKSGKKATAVAFCSTGLSHIFLLVTTTIFGKKTKGIFTDETTVINLALRWSMTSYVVLSCALGELNLLTSKLGRLAMSSALIADFCNIFFSALMTGLISHGNGQIAAYSLLSLIAFALILWFIVRRFVVWLIHRAPESRFLDEALLVLVIMLALASALVTQLIGYNSLGALLLGFMLPGGAPLGVTVVERLDRLVAGIFLPVFVALAGLRMDPYTLFKGARRLVYFQSFVLISVVGKFVGTIIPCLYFRLQLKDAIVLGLMNNFKGIREVDYTAQWQDWRIVDNQQYTILMIWVIFLGGVTSILVKYLYRPEDRFLAYKHRSIHSSKPGDELRVLACIHSQTDVTQTLSILDATNPTQSSPLCVYLIHLIELAGRSDAIIRPHKEKTRKPNKQASSASESDRIVNAFQSFERQVPQGAVTVLPYICISPYNTMHEDVCTVALDKKAVLVLIPFHQRYHIDGSTEPPNLSILTLNLNVISYAPCSVGILIDRGAGNAAAGYSHQVAVYFIGGPDDREALALAARMAENPTVGLTVVRFREKTGMRRVQTMPSSVDWKGNDDERIDEEMIDDFVKDSADDHRVLYREEVVSTGEELVGVIRETSSLFSLLIVGRRETKNQKETSLMAGLSEWSEHPELGVIGDLLASTDFGCMVSTLVIQQQARIGNSDEKIAVADADHSQHV</sequence>
<feature type="transmembrane region" description="Helical" evidence="13">
    <location>
        <begin position="361"/>
        <end position="388"/>
    </location>
</feature>
<comment type="caution">
    <text evidence="17">The sequence shown here is derived from an EMBL/GenBank/DDBJ whole genome shotgun (WGS) entry which is preliminary data.</text>
</comment>
<dbReference type="GO" id="GO:0009941">
    <property type="term" value="C:chloroplast envelope"/>
    <property type="evidence" value="ECO:0007669"/>
    <property type="project" value="UniProtKB-SubCell"/>
</dbReference>
<feature type="transmembrane region" description="Helical" evidence="13">
    <location>
        <begin position="49"/>
        <end position="68"/>
    </location>
</feature>
<feature type="transmembrane region" description="Helical" evidence="13">
    <location>
        <begin position="218"/>
        <end position="237"/>
    </location>
</feature>
<dbReference type="InterPro" id="IPR057291">
    <property type="entry name" value="CHX17_2nd"/>
</dbReference>
<evidence type="ECO:0000256" key="13">
    <source>
        <dbReference type="SAM" id="Phobius"/>
    </source>
</evidence>
<evidence type="ECO:0000256" key="5">
    <source>
        <dbReference type="ARBA" id="ARBA00022538"/>
    </source>
</evidence>
<evidence type="ECO:0000256" key="6">
    <source>
        <dbReference type="ARBA" id="ARBA00022692"/>
    </source>
</evidence>
<dbReference type="InterPro" id="IPR050794">
    <property type="entry name" value="CPA2_transporter"/>
</dbReference>
<keyword evidence="9" id="KW-0406">Ion transport</keyword>
<feature type="domain" description="Cation/H(+) antiporter C-terminal" evidence="16">
    <location>
        <begin position="641"/>
        <end position="798"/>
    </location>
</feature>
<feature type="transmembrane region" description="Helical" evidence="13">
    <location>
        <begin position="147"/>
        <end position="168"/>
    </location>
</feature>
<feature type="transmembrane region" description="Helical" evidence="13">
    <location>
        <begin position="116"/>
        <end position="135"/>
    </location>
</feature>
<protein>
    <recommendedName>
        <fullName evidence="19">Cation/H+ exchanger domain-containing protein</fullName>
    </recommendedName>
</protein>
<keyword evidence="10 13" id="KW-0472">Membrane</keyword>
<evidence type="ECO:0000256" key="2">
    <source>
        <dbReference type="ARBA" id="ARBA00004119"/>
    </source>
</evidence>
<proteinExistence type="inferred from homology"/>
<keyword evidence="6 13" id="KW-0812">Transmembrane</keyword>
<dbReference type="GO" id="GO:0012505">
    <property type="term" value="C:endomembrane system"/>
    <property type="evidence" value="ECO:0007669"/>
    <property type="project" value="TreeGrafter"/>
</dbReference>
<evidence type="ECO:0000259" key="16">
    <source>
        <dbReference type="Pfam" id="PF23259"/>
    </source>
</evidence>
<dbReference type="InterPro" id="IPR057290">
    <property type="entry name" value="CHX17_C"/>
</dbReference>
<feature type="transmembrane region" description="Helical" evidence="13">
    <location>
        <begin position="75"/>
        <end position="96"/>
    </location>
</feature>
<feature type="domain" description="Cation/H(+) antiporter central" evidence="15">
    <location>
        <begin position="500"/>
        <end position="635"/>
    </location>
</feature>
<feature type="transmembrane region" description="Helical" evidence="13">
    <location>
        <begin position="332"/>
        <end position="349"/>
    </location>
</feature>
<evidence type="ECO:0000256" key="4">
    <source>
        <dbReference type="ARBA" id="ARBA00022448"/>
    </source>
</evidence>
<evidence type="ECO:0000256" key="7">
    <source>
        <dbReference type="ARBA" id="ARBA00022958"/>
    </source>
</evidence>
<keyword evidence="5" id="KW-0633">Potassium transport</keyword>
<evidence type="ECO:0000256" key="9">
    <source>
        <dbReference type="ARBA" id="ARBA00023065"/>
    </source>
</evidence>
<dbReference type="GO" id="GO:0016020">
    <property type="term" value="C:membrane"/>
    <property type="evidence" value="ECO:0007669"/>
    <property type="project" value="UniProtKB-SubCell"/>
</dbReference>
<evidence type="ECO:0000313" key="17">
    <source>
        <dbReference type="EMBL" id="KAJ1693278.1"/>
    </source>
</evidence>
<dbReference type="GO" id="GO:0006885">
    <property type="term" value="P:regulation of pH"/>
    <property type="evidence" value="ECO:0007669"/>
    <property type="project" value="TreeGrafter"/>
</dbReference>
<dbReference type="GO" id="GO:0015297">
    <property type="term" value="F:antiporter activity"/>
    <property type="evidence" value="ECO:0007669"/>
    <property type="project" value="InterPro"/>
</dbReference>
<feature type="compositionally biased region" description="Basic residues" evidence="12">
    <location>
        <begin position="519"/>
        <end position="529"/>
    </location>
</feature>